<reference evidence="1 2" key="1">
    <citation type="submission" date="2017-12" db="EMBL/GenBank/DDBJ databases">
        <title>Characterization of six clinical isolates of Enterochimera gen. nov., a novel genus of the Yersiniaciae family and the three species Enterochimera arupensis sp. nov., Enterochimera coloradensis sp. nov, and Enterochimera californica sp. nov.</title>
        <authorList>
            <person name="Rossi A."/>
            <person name="Fisher M."/>
        </authorList>
    </citation>
    <scope>NUCLEOTIDE SEQUENCE [LARGE SCALE GENOMIC DNA]</scope>
    <source>
        <strain evidence="2">2016-Iso4</strain>
    </source>
</reference>
<accession>A0A2N5DXQ5</accession>
<keyword evidence="1" id="KW-0808">Transferase</keyword>
<dbReference type="PANTHER" id="PTHR11550">
    <property type="entry name" value="CTP SYNTHASE"/>
    <property type="match status" value="1"/>
</dbReference>
<proteinExistence type="predicted"/>
<protein>
    <submittedName>
        <fullName evidence="1">Glutamine amidotransferase</fullName>
    </submittedName>
</protein>
<dbReference type="Gene3D" id="3.40.50.880">
    <property type="match status" value="2"/>
</dbReference>
<dbReference type="OrthoDB" id="9813383at2"/>
<keyword evidence="1" id="KW-0315">Glutamine amidotransferase</keyword>
<dbReference type="InterPro" id="IPR029062">
    <property type="entry name" value="Class_I_gatase-like"/>
</dbReference>
<dbReference type="AlphaFoldDB" id="A0A2N5DXQ5"/>
<name>A0A2N5DXQ5_9GAMM</name>
<sequence>MTITFVAHLTPEPALYGALAAMLAELRALPLLHLPVSHDEARFPGGRQHITAQGQRVSSGLLWVERLTGRDAGAETPWESVRERAQREDLVVPVNPALMPHLPGFIADAQAHGVAVVCLRVVKQNQRYQLEEWESGKVRSNGWMQDSVGRWTVGSVAQPVMRSGQTLRVALAGSAQHHHDANPAVMAALGDAADALAMPIELLFLPPGVSHSQRVRLLRSADGILLPDDPAGVWEMPGSEAADWALEQNLPILGLGSGMNRMVAALAQQCLAAPLPCTLPLAAPRLGNHRMTVLHRSALAAAAGSTLTLRYHQHHRLNPALLEDLSAAGLQVAAAFDDHDCAAVTLADHPFFTGLAGRPELASRRERPQPLLMAFLQQVRRNAQQQAVSHAAVKRAAQPAHPHFLPG</sequence>
<dbReference type="InterPro" id="IPR004468">
    <property type="entry name" value="CTP_synthase"/>
</dbReference>
<keyword evidence="2" id="KW-1185">Reference proteome</keyword>
<dbReference type="GO" id="GO:0016740">
    <property type="term" value="F:transferase activity"/>
    <property type="evidence" value="ECO:0007669"/>
    <property type="project" value="UniProtKB-KW"/>
</dbReference>
<dbReference type="PANTHER" id="PTHR11550:SF0">
    <property type="entry name" value="CTP SYNTHASE-RELATED"/>
    <property type="match status" value="1"/>
</dbReference>
<comment type="caution">
    <text evidence="1">The sequence shown here is derived from an EMBL/GenBank/DDBJ whole genome shotgun (WGS) entry which is preliminary data.</text>
</comment>
<dbReference type="Proteomes" id="UP000234503">
    <property type="component" value="Unassembled WGS sequence"/>
</dbReference>
<dbReference type="GO" id="GO:0019856">
    <property type="term" value="P:pyrimidine nucleobase biosynthetic process"/>
    <property type="evidence" value="ECO:0007669"/>
    <property type="project" value="TreeGrafter"/>
</dbReference>
<gene>
    <name evidence="1" type="ORF">CYR32_15680</name>
</gene>
<dbReference type="GO" id="GO:0005829">
    <property type="term" value="C:cytosol"/>
    <property type="evidence" value="ECO:0007669"/>
    <property type="project" value="TreeGrafter"/>
</dbReference>
<evidence type="ECO:0000313" key="1">
    <source>
        <dbReference type="EMBL" id="PLR32224.1"/>
    </source>
</evidence>
<dbReference type="SUPFAM" id="SSF52317">
    <property type="entry name" value="Class I glutamine amidotransferase-like"/>
    <property type="match status" value="1"/>
</dbReference>
<dbReference type="PROSITE" id="PS51273">
    <property type="entry name" value="GATASE_TYPE_1"/>
    <property type="match status" value="1"/>
</dbReference>
<dbReference type="EMBL" id="PJZH01000019">
    <property type="protein sequence ID" value="PLR32224.1"/>
    <property type="molecule type" value="Genomic_DNA"/>
</dbReference>
<organism evidence="1 2">
    <name type="scientific">Chimaeribacter coloradensis</name>
    <dbReference type="NCBI Taxonomy" id="2060068"/>
    <lineage>
        <taxon>Bacteria</taxon>
        <taxon>Pseudomonadati</taxon>
        <taxon>Pseudomonadota</taxon>
        <taxon>Gammaproteobacteria</taxon>
        <taxon>Enterobacterales</taxon>
        <taxon>Yersiniaceae</taxon>
        <taxon>Chimaeribacter</taxon>
    </lineage>
</organism>
<dbReference type="UniPathway" id="UPA00159">
    <property type="reaction ID" value="UER00277"/>
</dbReference>
<dbReference type="GO" id="GO:0044210">
    <property type="term" value="P:'de novo' CTP biosynthetic process"/>
    <property type="evidence" value="ECO:0007669"/>
    <property type="project" value="UniProtKB-UniPathway"/>
</dbReference>
<evidence type="ECO:0000313" key="2">
    <source>
        <dbReference type="Proteomes" id="UP000234503"/>
    </source>
</evidence>
<dbReference type="GO" id="GO:0003883">
    <property type="term" value="F:CTP synthase activity"/>
    <property type="evidence" value="ECO:0007669"/>
    <property type="project" value="InterPro"/>
</dbReference>
<dbReference type="GO" id="GO:0042802">
    <property type="term" value="F:identical protein binding"/>
    <property type="evidence" value="ECO:0007669"/>
    <property type="project" value="TreeGrafter"/>
</dbReference>
<dbReference type="RefSeq" id="WP_101826074.1">
    <property type="nucleotide sequence ID" value="NZ_PJZH01000019.1"/>
</dbReference>